<gene>
    <name evidence="2" type="ORF">C0Q70_09819</name>
</gene>
<name>A0A2T7PAW7_POMCA</name>
<protein>
    <submittedName>
        <fullName evidence="2">Uncharacterized protein</fullName>
    </submittedName>
</protein>
<reference evidence="2 3" key="1">
    <citation type="submission" date="2018-04" db="EMBL/GenBank/DDBJ databases">
        <title>The genome of golden apple snail Pomacea canaliculata provides insight into stress tolerance and invasive adaptation.</title>
        <authorList>
            <person name="Liu C."/>
            <person name="Liu B."/>
            <person name="Ren Y."/>
            <person name="Zhang Y."/>
            <person name="Wang H."/>
            <person name="Li S."/>
            <person name="Jiang F."/>
            <person name="Yin L."/>
            <person name="Zhang G."/>
            <person name="Qian W."/>
            <person name="Fan W."/>
        </authorList>
    </citation>
    <scope>NUCLEOTIDE SEQUENCE [LARGE SCALE GENOMIC DNA]</scope>
    <source>
        <strain evidence="2">SZHN2017</strain>
        <tissue evidence="2">Muscle</tissue>
    </source>
</reference>
<organism evidence="2 3">
    <name type="scientific">Pomacea canaliculata</name>
    <name type="common">Golden apple snail</name>
    <dbReference type="NCBI Taxonomy" id="400727"/>
    <lineage>
        <taxon>Eukaryota</taxon>
        <taxon>Metazoa</taxon>
        <taxon>Spiralia</taxon>
        <taxon>Lophotrochozoa</taxon>
        <taxon>Mollusca</taxon>
        <taxon>Gastropoda</taxon>
        <taxon>Caenogastropoda</taxon>
        <taxon>Architaenioglossa</taxon>
        <taxon>Ampullarioidea</taxon>
        <taxon>Ampullariidae</taxon>
        <taxon>Pomacea</taxon>
    </lineage>
</organism>
<dbReference type="EMBL" id="PZQS01000005">
    <property type="protein sequence ID" value="PVD30551.1"/>
    <property type="molecule type" value="Genomic_DNA"/>
</dbReference>
<sequence>MPRAGEPVRPIPSPKPLDSLLQEGDENRYDAGSPEAQKAVKAWVDYQDGQKILLTTPTVLVGLPSEGVPCRGHHAVVHSRHPVLQPHHQGSVASLACVCM</sequence>
<dbReference type="OrthoDB" id="1667110at2759"/>
<feature type="region of interest" description="Disordered" evidence="1">
    <location>
        <begin position="1"/>
        <end position="34"/>
    </location>
</feature>
<evidence type="ECO:0000313" key="3">
    <source>
        <dbReference type="Proteomes" id="UP000245119"/>
    </source>
</evidence>
<dbReference type="Proteomes" id="UP000245119">
    <property type="component" value="Linkage Group LG5"/>
</dbReference>
<comment type="caution">
    <text evidence="2">The sequence shown here is derived from an EMBL/GenBank/DDBJ whole genome shotgun (WGS) entry which is preliminary data.</text>
</comment>
<accession>A0A2T7PAW7</accession>
<evidence type="ECO:0000256" key="1">
    <source>
        <dbReference type="SAM" id="MobiDB-lite"/>
    </source>
</evidence>
<keyword evidence="3" id="KW-1185">Reference proteome</keyword>
<evidence type="ECO:0000313" key="2">
    <source>
        <dbReference type="EMBL" id="PVD30551.1"/>
    </source>
</evidence>
<dbReference type="STRING" id="400727.A0A2T7PAW7"/>
<dbReference type="AlphaFoldDB" id="A0A2T7PAW7"/>
<proteinExistence type="predicted"/>